<dbReference type="SUPFAM" id="SSF53271">
    <property type="entry name" value="PRTase-like"/>
    <property type="match status" value="1"/>
</dbReference>
<accession>A0A7W7Y2X1</accession>
<dbReference type="InterPro" id="IPR051910">
    <property type="entry name" value="ComF/GntX_DNA_util-trans"/>
</dbReference>
<keyword evidence="2" id="KW-0328">Glycosyltransferase</keyword>
<evidence type="ECO:0000313" key="2">
    <source>
        <dbReference type="EMBL" id="MBB5021081.1"/>
    </source>
</evidence>
<comment type="caution">
    <text evidence="2">The sequence shown here is derived from an EMBL/GenBank/DDBJ whole genome shotgun (WGS) entry which is preliminary data.</text>
</comment>
<evidence type="ECO:0000313" key="3">
    <source>
        <dbReference type="Proteomes" id="UP000528322"/>
    </source>
</evidence>
<dbReference type="InterPro" id="IPR000836">
    <property type="entry name" value="PRTase_dom"/>
</dbReference>
<dbReference type="PANTHER" id="PTHR47505:SF1">
    <property type="entry name" value="DNA UTILIZATION PROTEIN YHGH"/>
    <property type="match status" value="1"/>
</dbReference>
<gene>
    <name evidence="2" type="ORF">HNR37_000387</name>
</gene>
<organism evidence="2 3">
    <name type="scientific">Desulfurispira natronophila</name>
    <dbReference type="NCBI Taxonomy" id="682562"/>
    <lineage>
        <taxon>Bacteria</taxon>
        <taxon>Pseudomonadati</taxon>
        <taxon>Chrysiogenota</taxon>
        <taxon>Chrysiogenia</taxon>
        <taxon>Chrysiogenales</taxon>
        <taxon>Chrysiogenaceae</taxon>
        <taxon>Desulfurispira</taxon>
    </lineage>
</organism>
<protein>
    <submittedName>
        <fullName evidence="2">Putative amidophosphoribosyltransferase</fullName>
    </submittedName>
</protein>
<proteinExistence type="inferred from homology"/>
<comment type="similarity">
    <text evidence="1">Belongs to the ComF/GntX family.</text>
</comment>
<name>A0A7W7Y2X1_9BACT</name>
<keyword evidence="3" id="KW-1185">Reference proteome</keyword>
<dbReference type="Gene3D" id="3.40.50.2020">
    <property type="match status" value="1"/>
</dbReference>
<dbReference type="EMBL" id="JACHID010000002">
    <property type="protein sequence ID" value="MBB5021081.1"/>
    <property type="molecule type" value="Genomic_DNA"/>
</dbReference>
<dbReference type="RefSeq" id="WP_183729103.1">
    <property type="nucleotide sequence ID" value="NZ_JACHID010000002.1"/>
</dbReference>
<dbReference type="Proteomes" id="UP000528322">
    <property type="component" value="Unassembled WGS sequence"/>
</dbReference>
<reference evidence="2 3" key="1">
    <citation type="submission" date="2020-08" db="EMBL/GenBank/DDBJ databases">
        <title>Genomic Encyclopedia of Type Strains, Phase IV (KMG-IV): sequencing the most valuable type-strain genomes for metagenomic binning, comparative biology and taxonomic classification.</title>
        <authorList>
            <person name="Goeker M."/>
        </authorList>
    </citation>
    <scope>NUCLEOTIDE SEQUENCE [LARGE SCALE GENOMIC DNA]</scope>
    <source>
        <strain evidence="2 3">DSM 22071</strain>
    </source>
</reference>
<evidence type="ECO:0000256" key="1">
    <source>
        <dbReference type="ARBA" id="ARBA00008007"/>
    </source>
</evidence>
<dbReference type="GO" id="GO:0016757">
    <property type="term" value="F:glycosyltransferase activity"/>
    <property type="evidence" value="ECO:0007669"/>
    <property type="project" value="UniProtKB-KW"/>
</dbReference>
<sequence length="213" mass="24310">MKLRPLVGRALDFVYPRICLHCDRSIRQDSLLRLCASCQGYIVPDIQRQRGDELEITSLYPYNSPLFSLLKAWKYGRDRLAGQLVLKYWKDGLDCLPQSYLGGRTTVTWVPMFPLKQIYRGRHTARDLARSTGASHAALLHRWWPVRSQAGKKRKDRLQASAFGIVPSDRKCHEILLVDDIVTTGRTLTLCAEILQPMCEGDLRAVTLLRADT</sequence>
<dbReference type="AlphaFoldDB" id="A0A7W7Y2X1"/>
<dbReference type="CDD" id="cd06223">
    <property type="entry name" value="PRTases_typeI"/>
    <property type="match status" value="1"/>
</dbReference>
<dbReference type="InterPro" id="IPR029057">
    <property type="entry name" value="PRTase-like"/>
</dbReference>
<keyword evidence="2" id="KW-0808">Transferase</keyword>
<dbReference type="PANTHER" id="PTHR47505">
    <property type="entry name" value="DNA UTILIZATION PROTEIN YHGH"/>
    <property type="match status" value="1"/>
</dbReference>